<dbReference type="GO" id="GO:0005524">
    <property type="term" value="F:ATP binding"/>
    <property type="evidence" value="ECO:0007669"/>
    <property type="project" value="InterPro"/>
</dbReference>
<evidence type="ECO:0000313" key="4">
    <source>
        <dbReference type="Proteomes" id="UP001310890"/>
    </source>
</evidence>
<evidence type="ECO:0000259" key="2">
    <source>
        <dbReference type="PROSITE" id="PS50011"/>
    </source>
</evidence>
<feature type="domain" description="Protein kinase" evidence="2">
    <location>
        <begin position="1"/>
        <end position="245"/>
    </location>
</feature>
<feature type="compositionally biased region" description="Polar residues" evidence="1">
    <location>
        <begin position="229"/>
        <end position="245"/>
    </location>
</feature>
<evidence type="ECO:0000256" key="1">
    <source>
        <dbReference type="SAM" id="MobiDB-lite"/>
    </source>
</evidence>
<dbReference type="Gene3D" id="1.10.510.10">
    <property type="entry name" value="Transferase(Phosphotransferase) domain 1"/>
    <property type="match status" value="1"/>
</dbReference>
<comment type="caution">
    <text evidence="3">The sequence shown here is derived from an EMBL/GenBank/DDBJ whole genome shotgun (WGS) entry which is preliminary data.</text>
</comment>
<dbReference type="EMBL" id="JAVRRL010000067">
    <property type="protein sequence ID" value="KAK5109308.1"/>
    <property type="molecule type" value="Genomic_DNA"/>
</dbReference>
<dbReference type="GO" id="GO:0004674">
    <property type="term" value="F:protein serine/threonine kinase activity"/>
    <property type="evidence" value="ECO:0007669"/>
    <property type="project" value="TreeGrafter"/>
</dbReference>
<dbReference type="InterPro" id="IPR011009">
    <property type="entry name" value="Kinase-like_dom_sf"/>
</dbReference>
<gene>
    <name evidence="3" type="ORF">LTR62_007182</name>
</gene>
<proteinExistence type="predicted"/>
<feature type="region of interest" description="Disordered" evidence="1">
    <location>
        <begin position="223"/>
        <end position="245"/>
    </location>
</feature>
<dbReference type="SUPFAM" id="SSF56112">
    <property type="entry name" value="Protein kinase-like (PK-like)"/>
    <property type="match status" value="1"/>
</dbReference>
<organism evidence="3 4">
    <name type="scientific">Meristemomyces frigidus</name>
    <dbReference type="NCBI Taxonomy" id="1508187"/>
    <lineage>
        <taxon>Eukaryota</taxon>
        <taxon>Fungi</taxon>
        <taxon>Dikarya</taxon>
        <taxon>Ascomycota</taxon>
        <taxon>Pezizomycotina</taxon>
        <taxon>Dothideomycetes</taxon>
        <taxon>Dothideomycetidae</taxon>
        <taxon>Mycosphaerellales</taxon>
        <taxon>Teratosphaeriaceae</taxon>
        <taxon>Meristemomyces</taxon>
    </lineage>
</organism>
<accession>A0AAN7YMI0</accession>
<dbReference type="Proteomes" id="UP001310890">
    <property type="component" value="Unassembled WGS sequence"/>
</dbReference>
<reference evidence="3" key="1">
    <citation type="submission" date="2023-08" db="EMBL/GenBank/DDBJ databases">
        <title>Black Yeasts Isolated from many extreme environments.</title>
        <authorList>
            <person name="Coleine C."/>
            <person name="Stajich J.E."/>
            <person name="Selbmann L."/>
        </authorList>
    </citation>
    <scope>NUCLEOTIDE SEQUENCE</scope>
    <source>
        <strain evidence="3">CCFEE 5401</strain>
    </source>
</reference>
<dbReference type="AlphaFoldDB" id="A0AAN7YMI0"/>
<sequence>MFARHPTPISTPERRKFSLLDLQRESDVYSRIAGQPHFLKMIEFSTAQGIVLQGLPNGTLRQYLQTEGPQISNSQRLGWARSIASALRSLHVAKVVHADAKLENVLLDEESKAYLIDFSGSWIDGKPGSAIESVRFFLPRDVDSDSTVQTDLFSLGSTIYEVMTGTQPYHDRDDEVVEERFQQGHFPCLDEVPCGPVIKKCWAATIHTVDEVILALQDESATAGFDGTSDPSNQVRSRKQVTSQL</sequence>
<dbReference type="PROSITE" id="PS50011">
    <property type="entry name" value="PROTEIN_KINASE_DOM"/>
    <property type="match status" value="1"/>
</dbReference>
<dbReference type="InterPro" id="IPR051681">
    <property type="entry name" value="Ser/Thr_Kinases-Pseudokinases"/>
</dbReference>
<evidence type="ECO:0000313" key="3">
    <source>
        <dbReference type="EMBL" id="KAK5109308.1"/>
    </source>
</evidence>
<dbReference type="InterPro" id="IPR000719">
    <property type="entry name" value="Prot_kinase_dom"/>
</dbReference>
<protein>
    <recommendedName>
        <fullName evidence="2">Protein kinase domain-containing protein</fullName>
    </recommendedName>
</protein>
<name>A0AAN7YMI0_9PEZI</name>
<dbReference type="Pfam" id="PF00069">
    <property type="entry name" value="Pkinase"/>
    <property type="match status" value="1"/>
</dbReference>
<dbReference type="PANTHER" id="PTHR44329">
    <property type="entry name" value="SERINE/THREONINE-PROTEIN KINASE TNNI3K-RELATED"/>
    <property type="match status" value="1"/>
</dbReference>